<feature type="domain" description="FAD dependent oxidoreductase" evidence="3">
    <location>
        <begin position="3"/>
        <end position="415"/>
    </location>
</feature>
<feature type="region of interest" description="Disordered" evidence="2">
    <location>
        <begin position="238"/>
        <end position="262"/>
    </location>
</feature>
<reference evidence="4 5" key="1">
    <citation type="submission" date="2024-09" db="EMBL/GenBank/DDBJ databases">
        <authorList>
            <person name="Sun Q."/>
            <person name="Mori K."/>
        </authorList>
    </citation>
    <scope>NUCLEOTIDE SEQUENCE [LARGE SCALE GENOMIC DNA]</scope>
    <source>
        <strain evidence="4 5">JCM 12763</strain>
    </source>
</reference>
<dbReference type="Gene3D" id="3.30.9.10">
    <property type="entry name" value="D-Amino Acid Oxidase, subunit A, domain 2"/>
    <property type="match status" value="1"/>
</dbReference>
<dbReference type="SUPFAM" id="SSF54373">
    <property type="entry name" value="FAD-linked reductases, C-terminal domain"/>
    <property type="match status" value="1"/>
</dbReference>
<gene>
    <name evidence="4" type="ORF">ACFFN0_06920</name>
</gene>
<dbReference type="PANTHER" id="PTHR13847">
    <property type="entry name" value="SARCOSINE DEHYDROGENASE-RELATED"/>
    <property type="match status" value="1"/>
</dbReference>
<dbReference type="Pfam" id="PF01266">
    <property type="entry name" value="DAO"/>
    <property type="match status" value="1"/>
</dbReference>
<proteinExistence type="predicted"/>
<dbReference type="Gene3D" id="3.50.50.60">
    <property type="entry name" value="FAD/NAD(P)-binding domain"/>
    <property type="match status" value="2"/>
</dbReference>
<sequence length="460" mass="49015">MRRVAVVGAGMVGLATAWHLQEHGVDVTVLDREGVAAGASWGNAGWLTPAIATPLPEPAVLRYGVRALVNPGSPVYLPPRADPRLIRFVGGFVRHSTMGRWEKAMRALLPLNDRSLDSFSHLVRHGVDGTVHQADPLVACYTDVRNVKVLLDEFRHIASAGGEVDHELVSGDEARRREPAVSEAVEAAVLIRGQRYLDPVRFVAALADAVRQRGGTVVTGAKVTDLVDRGGAVEVRARRTDASGRGGHTGGHTGQGGDAGQGDAAPYDAVVVATGAWLGDLVAPFGVRHVVQAGRGYSFSVTPERMPAGPLYLPEARVALTPLGDRLRVAGMMEFRRPDEPLDTRRIRAIVDSVRPMLQGIPLDERQDEWVGSRPVTADGLPLVGRTTSERVFVAGGHGMWGITLGPVTGQLLAETIVGGSTPPELAPLDPLRRVDWTPSRLRRRPAPGGGRPVPPAQAS</sequence>
<dbReference type="SUPFAM" id="SSF51905">
    <property type="entry name" value="FAD/NAD(P)-binding domain"/>
    <property type="match status" value="1"/>
</dbReference>
<accession>A0ABV5V1T2</accession>
<evidence type="ECO:0000259" key="3">
    <source>
        <dbReference type="Pfam" id="PF01266"/>
    </source>
</evidence>
<dbReference type="GO" id="GO:0016491">
    <property type="term" value="F:oxidoreductase activity"/>
    <property type="evidence" value="ECO:0007669"/>
    <property type="project" value="UniProtKB-KW"/>
</dbReference>
<dbReference type="InterPro" id="IPR036188">
    <property type="entry name" value="FAD/NAD-bd_sf"/>
</dbReference>
<feature type="region of interest" description="Disordered" evidence="2">
    <location>
        <begin position="420"/>
        <end position="460"/>
    </location>
</feature>
<evidence type="ECO:0000313" key="5">
    <source>
        <dbReference type="Proteomes" id="UP001589613"/>
    </source>
</evidence>
<dbReference type="InterPro" id="IPR006076">
    <property type="entry name" value="FAD-dep_OxRdtase"/>
</dbReference>
<keyword evidence="1 4" id="KW-0560">Oxidoreductase</keyword>
<evidence type="ECO:0000256" key="1">
    <source>
        <dbReference type="ARBA" id="ARBA00023002"/>
    </source>
</evidence>
<evidence type="ECO:0000256" key="2">
    <source>
        <dbReference type="SAM" id="MobiDB-lite"/>
    </source>
</evidence>
<evidence type="ECO:0000313" key="4">
    <source>
        <dbReference type="EMBL" id="MFB9731768.1"/>
    </source>
</evidence>
<organism evidence="4 5">
    <name type="scientific">Ornithinimicrobium kibberense</name>
    <dbReference type="NCBI Taxonomy" id="282060"/>
    <lineage>
        <taxon>Bacteria</taxon>
        <taxon>Bacillati</taxon>
        <taxon>Actinomycetota</taxon>
        <taxon>Actinomycetes</taxon>
        <taxon>Micrococcales</taxon>
        <taxon>Ornithinimicrobiaceae</taxon>
        <taxon>Ornithinimicrobium</taxon>
    </lineage>
</organism>
<feature type="compositionally biased region" description="Gly residues" evidence="2">
    <location>
        <begin position="244"/>
        <end position="260"/>
    </location>
</feature>
<dbReference type="PANTHER" id="PTHR13847:SF289">
    <property type="entry name" value="GLYCINE OXIDASE"/>
    <property type="match status" value="1"/>
</dbReference>
<name>A0ABV5V1T2_9MICO</name>
<dbReference type="RefSeq" id="WP_238330373.1">
    <property type="nucleotide sequence ID" value="NZ_JBHMAX010000014.1"/>
</dbReference>
<keyword evidence="5" id="KW-1185">Reference proteome</keyword>
<dbReference type="PRINTS" id="PR00419">
    <property type="entry name" value="ADXRDTASE"/>
</dbReference>
<comment type="caution">
    <text evidence="4">The sequence shown here is derived from an EMBL/GenBank/DDBJ whole genome shotgun (WGS) entry which is preliminary data.</text>
</comment>
<protein>
    <submittedName>
        <fullName evidence="4">NAD(P)/FAD-dependent oxidoreductase</fullName>
        <ecNumber evidence="4">1.-.-.-</ecNumber>
    </submittedName>
</protein>
<dbReference type="EMBL" id="JBHMAX010000014">
    <property type="protein sequence ID" value="MFB9731768.1"/>
    <property type="molecule type" value="Genomic_DNA"/>
</dbReference>
<dbReference type="EC" id="1.-.-.-" evidence="4"/>
<dbReference type="Proteomes" id="UP001589613">
    <property type="component" value="Unassembled WGS sequence"/>
</dbReference>